<feature type="compositionally biased region" description="Acidic residues" evidence="1">
    <location>
        <begin position="83"/>
        <end position="95"/>
    </location>
</feature>
<feature type="region of interest" description="Disordered" evidence="1">
    <location>
        <begin position="77"/>
        <end position="105"/>
    </location>
</feature>
<keyword evidence="3" id="KW-1185">Reference proteome</keyword>
<feature type="non-terminal residue" evidence="2">
    <location>
        <position position="105"/>
    </location>
</feature>
<feature type="region of interest" description="Disordered" evidence="1">
    <location>
        <begin position="32"/>
        <end position="51"/>
    </location>
</feature>
<dbReference type="SUPFAM" id="SSF57756">
    <property type="entry name" value="Retrovirus zinc finger-like domains"/>
    <property type="match status" value="1"/>
</dbReference>
<dbReference type="Proteomes" id="UP000265520">
    <property type="component" value="Unassembled WGS sequence"/>
</dbReference>
<reference evidence="2 3" key="1">
    <citation type="journal article" date="2018" name="Front. Plant Sci.">
        <title>Red Clover (Trifolium pratense) and Zigzag Clover (T. medium) - A Picture of Genomic Similarities and Differences.</title>
        <authorList>
            <person name="Dluhosova J."/>
            <person name="Istvanek J."/>
            <person name="Nedelnik J."/>
            <person name="Repkova J."/>
        </authorList>
    </citation>
    <scope>NUCLEOTIDE SEQUENCE [LARGE SCALE GENOMIC DNA]</scope>
    <source>
        <strain evidence="3">cv. 10/8</strain>
        <tissue evidence="2">Leaf</tissue>
    </source>
</reference>
<dbReference type="AlphaFoldDB" id="A0A392S4W1"/>
<protein>
    <submittedName>
        <fullName evidence="2">Gag-protease polyprotein</fullName>
    </submittedName>
</protein>
<sequence length="105" mass="12050">AIVLLGRQFNKVLKRMDRRPRSNVKNIQFNINKQANTQNKTRTDEKTNQAKGVQCHECEGYGHIRTECATYLKKQKKSLDVSWSDEDDSEGDVENESAKHITALT</sequence>
<dbReference type="GO" id="GO:0003676">
    <property type="term" value="F:nucleic acid binding"/>
    <property type="evidence" value="ECO:0007669"/>
    <property type="project" value="InterPro"/>
</dbReference>
<name>A0A392S4W1_9FABA</name>
<feature type="compositionally biased region" description="Basic and acidic residues" evidence="1">
    <location>
        <begin position="41"/>
        <end position="51"/>
    </location>
</feature>
<keyword evidence="2" id="KW-0378">Hydrolase</keyword>
<evidence type="ECO:0000313" key="3">
    <source>
        <dbReference type="Proteomes" id="UP000265520"/>
    </source>
</evidence>
<feature type="non-terminal residue" evidence="2">
    <location>
        <position position="1"/>
    </location>
</feature>
<dbReference type="GO" id="GO:0008270">
    <property type="term" value="F:zinc ion binding"/>
    <property type="evidence" value="ECO:0007669"/>
    <property type="project" value="InterPro"/>
</dbReference>
<dbReference type="InterPro" id="IPR036875">
    <property type="entry name" value="Znf_CCHC_sf"/>
</dbReference>
<keyword evidence="2" id="KW-0645">Protease</keyword>
<proteinExistence type="predicted"/>
<evidence type="ECO:0000256" key="1">
    <source>
        <dbReference type="SAM" id="MobiDB-lite"/>
    </source>
</evidence>
<organism evidence="2 3">
    <name type="scientific">Trifolium medium</name>
    <dbReference type="NCBI Taxonomy" id="97028"/>
    <lineage>
        <taxon>Eukaryota</taxon>
        <taxon>Viridiplantae</taxon>
        <taxon>Streptophyta</taxon>
        <taxon>Embryophyta</taxon>
        <taxon>Tracheophyta</taxon>
        <taxon>Spermatophyta</taxon>
        <taxon>Magnoliopsida</taxon>
        <taxon>eudicotyledons</taxon>
        <taxon>Gunneridae</taxon>
        <taxon>Pentapetalae</taxon>
        <taxon>rosids</taxon>
        <taxon>fabids</taxon>
        <taxon>Fabales</taxon>
        <taxon>Fabaceae</taxon>
        <taxon>Papilionoideae</taxon>
        <taxon>50 kb inversion clade</taxon>
        <taxon>NPAAA clade</taxon>
        <taxon>Hologalegina</taxon>
        <taxon>IRL clade</taxon>
        <taxon>Trifolieae</taxon>
        <taxon>Trifolium</taxon>
    </lineage>
</organism>
<evidence type="ECO:0000313" key="2">
    <source>
        <dbReference type="EMBL" id="MCI42916.1"/>
    </source>
</evidence>
<dbReference type="GO" id="GO:0006508">
    <property type="term" value="P:proteolysis"/>
    <property type="evidence" value="ECO:0007669"/>
    <property type="project" value="UniProtKB-KW"/>
</dbReference>
<accession>A0A392S4W1</accession>
<dbReference type="GO" id="GO:0008233">
    <property type="term" value="F:peptidase activity"/>
    <property type="evidence" value="ECO:0007669"/>
    <property type="project" value="UniProtKB-KW"/>
</dbReference>
<dbReference type="EMBL" id="LXQA010310652">
    <property type="protein sequence ID" value="MCI42916.1"/>
    <property type="molecule type" value="Genomic_DNA"/>
</dbReference>
<comment type="caution">
    <text evidence="2">The sequence shown here is derived from an EMBL/GenBank/DDBJ whole genome shotgun (WGS) entry which is preliminary data.</text>
</comment>